<gene>
    <name evidence="2" type="ORF">LX73_0996</name>
</gene>
<proteinExistence type="predicted"/>
<feature type="transmembrane region" description="Helical" evidence="1">
    <location>
        <begin position="133"/>
        <end position="157"/>
    </location>
</feature>
<dbReference type="RefSeq" id="WP_148898372.1">
    <property type="nucleotide sequence ID" value="NZ_VNHY01000002.1"/>
</dbReference>
<accession>A0A5D3YK10</accession>
<name>A0A5D3YK10_9BACT</name>
<evidence type="ECO:0000313" key="2">
    <source>
        <dbReference type="EMBL" id="TYP93296.1"/>
    </source>
</evidence>
<keyword evidence="3" id="KW-1185">Reference proteome</keyword>
<dbReference type="Proteomes" id="UP000324595">
    <property type="component" value="Unassembled WGS sequence"/>
</dbReference>
<feature type="transmembrane region" description="Helical" evidence="1">
    <location>
        <begin position="17"/>
        <end position="36"/>
    </location>
</feature>
<dbReference type="EMBL" id="VNHY01000002">
    <property type="protein sequence ID" value="TYP93296.1"/>
    <property type="molecule type" value="Genomic_DNA"/>
</dbReference>
<keyword evidence="1" id="KW-1133">Transmembrane helix</keyword>
<keyword evidence="1" id="KW-0812">Transmembrane</keyword>
<sequence>MKSLPVLRAWPKPFKKLVFTFVLISFIGVVVGGVMIEVTTHLTPQGVVEQYKGISKSKIEASEELKFPKPVKEMLITTHNHILGLSSLFFITGFLYLATGRDSWLQLSIAVEPLISLFVTFGGLWVMRYLWSPFVYIVILSGALMVGTYAWMSFVVMKESLSKQDKG</sequence>
<dbReference type="OrthoDB" id="1188781at2"/>
<reference evidence="2 3" key="1">
    <citation type="submission" date="2019-07" db="EMBL/GenBank/DDBJ databases">
        <title>Genomic Encyclopedia of Archaeal and Bacterial Type Strains, Phase II (KMG-II): from individual species to whole genera.</title>
        <authorList>
            <person name="Goeker M."/>
        </authorList>
    </citation>
    <scope>NUCLEOTIDE SEQUENCE [LARGE SCALE GENOMIC DNA]</scope>
    <source>
        <strain evidence="2 3">DSM 21935</strain>
    </source>
</reference>
<comment type="caution">
    <text evidence="2">The sequence shown here is derived from an EMBL/GenBank/DDBJ whole genome shotgun (WGS) entry which is preliminary data.</text>
</comment>
<protein>
    <submittedName>
        <fullName evidence="2">Uncharacterized protein</fullName>
    </submittedName>
</protein>
<feature type="transmembrane region" description="Helical" evidence="1">
    <location>
        <begin position="104"/>
        <end position="127"/>
    </location>
</feature>
<feature type="transmembrane region" description="Helical" evidence="1">
    <location>
        <begin position="78"/>
        <end position="97"/>
    </location>
</feature>
<keyword evidence="1" id="KW-0472">Membrane</keyword>
<evidence type="ECO:0000313" key="3">
    <source>
        <dbReference type="Proteomes" id="UP000324595"/>
    </source>
</evidence>
<evidence type="ECO:0000256" key="1">
    <source>
        <dbReference type="SAM" id="Phobius"/>
    </source>
</evidence>
<organism evidence="2 3">
    <name type="scientific">Fodinibius salinus</name>
    <dbReference type="NCBI Taxonomy" id="860790"/>
    <lineage>
        <taxon>Bacteria</taxon>
        <taxon>Pseudomonadati</taxon>
        <taxon>Balneolota</taxon>
        <taxon>Balneolia</taxon>
        <taxon>Balneolales</taxon>
        <taxon>Balneolaceae</taxon>
        <taxon>Fodinibius</taxon>
    </lineage>
</organism>
<dbReference type="AlphaFoldDB" id="A0A5D3YK10"/>